<protein>
    <submittedName>
        <fullName evidence="8">Permease of the drug/metabolite transporter (DMT) superfamily</fullName>
    </submittedName>
</protein>
<sequence>MWFIGKVIFMSKSQNALLIILAFFAIYVIWGSTYLMNKIAVHELPPFMLASVRFSVAGILIFVLCKLMGIPLNITKKQLLNSMIAGFLFLAFGNGFVVWALKYVDSGFAALEIAAQPLVILLLMRILEGKKIQTMSVVGVIIGILGIYLLVSQNQVISQENSVLGMVMIFFCMVSWAYGSLFVAKADLPKNYFVNTGFQMFTAGIMLMVGSLLIGETWTLPTAWSSPVQYAMLFLIILGSIVAFTAFNYLLKVVSPEKVATSTYVNPIIALLLGWFFLDEQITTQSTIAAIVLLTGVYFINTRKKLVLFSRFSSRYSPKEE</sequence>
<dbReference type="Pfam" id="PF00892">
    <property type="entry name" value="EamA"/>
    <property type="match status" value="2"/>
</dbReference>
<dbReference type="InterPro" id="IPR037185">
    <property type="entry name" value="EmrE-like"/>
</dbReference>
<feature type="transmembrane region" description="Helical" evidence="6">
    <location>
        <begin position="284"/>
        <end position="301"/>
    </location>
</feature>
<evidence type="ECO:0000256" key="3">
    <source>
        <dbReference type="ARBA" id="ARBA00022692"/>
    </source>
</evidence>
<evidence type="ECO:0000259" key="7">
    <source>
        <dbReference type="Pfam" id="PF00892"/>
    </source>
</evidence>
<organism evidence="8 9">
    <name type="scientific">Arenibacter palladensis</name>
    <dbReference type="NCBI Taxonomy" id="237373"/>
    <lineage>
        <taxon>Bacteria</taxon>
        <taxon>Pseudomonadati</taxon>
        <taxon>Bacteroidota</taxon>
        <taxon>Flavobacteriia</taxon>
        <taxon>Flavobacteriales</taxon>
        <taxon>Flavobacteriaceae</taxon>
        <taxon>Arenibacter</taxon>
    </lineage>
</organism>
<feature type="transmembrane region" description="Helical" evidence="6">
    <location>
        <begin position="134"/>
        <end position="151"/>
    </location>
</feature>
<dbReference type="InterPro" id="IPR050638">
    <property type="entry name" value="AA-Vitamin_Transporters"/>
</dbReference>
<keyword evidence="5 6" id="KW-0472">Membrane</keyword>
<reference evidence="9" key="1">
    <citation type="submission" date="2016-11" db="EMBL/GenBank/DDBJ databases">
        <authorList>
            <person name="Varghese N."/>
            <person name="Submissions S."/>
        </authorList>
    </citation>
    <scope>NUCLEOTIDE SEQUENCE [LARGE SCALE GENOMIC DNA]</scope>
    <source>
        <strain evidence="9">DSM 17539</strain>
    </source>
</reference>
<dbReference type="EMBL" id="FQUX01000002">
    <property type="protein sequence ID" value="SHF13153.1"/>
    <property type="molecule type" value="Genomic_DNA"/>
</dbReference>
<dbReference type="InterPro" id="IPR000620">
    <property type="entry name" value="EamA_dom"/>
</dbReference>
<evidence type="ECO:0000256" key="4">
    <source>
        <dbReference type="ARBA" id="ARBA00022989"/>
    </source>
</evidence>
<feature type="domain" description="EamA" evidence="7">
    <location>
        <begin position="19"/>
        <end position="151"/>
    </location>
</feature>
<feature type="transmembrane region" description="Helical" evidence="6">
    <location>
        <begin position="107"/>
        <end position="127"/>
    </location>
</feature>
<feature type="transmembrane region" description="Helical" evidence="6">
    <location>
        <begin position="196"/>
        <end position="215"/>
    </location>
</feature>
<comment type="similarity">
    <text evidence="2">Belongs to the EamA transporter family.</text>
</comment>
<evidence type="ECO:0000256" key="1">
    <source>
        <dbReference type="ARBA" id="ARBA00004141"/>
    </source>
</evidence>
<keyword evidence="3 6" id="KW-0812">Transmembrane</keyword>
<dbReference type="SUPFAM" id="SSF103481">
    <property type="entry name" value="Multidrug resistance efflux transporter EmrE"/>
    <property type="match status" value="2"/>
</dbReference>
<name>A0A1M4Z4Z0_9FLAO</name>
<feature type="transmembrane region" description="Helical" evidence="6">
    <location>
        <begin position="259"/>
        <end position="278"/>
    </location>
</feature>
<gene>
    <name evidence="8" type="ORF">SAMN03080594_102698</name>
</gene>
<feature type="transmembrane region" description="Helical" evidence="6">
    <location>
        <begin position="163"/>
        <end position="184"/>
    </location>
</feature>
<dbReference type="Proteomes" id="UP000184406">
    <property type="component" value="Unassembled WGS sequence"/>
</dbReference>
<evidence type="ECO:0000256" key="2">
    <source>
        <dbReference type="ARBA" id="ARBA00007362"/>
    </source>
</evidence>
<dbReference type="PANTHER" id="PTHR32322:SF2">
    <property type="entry name" value="EAMA DOMAIN-CONTAINING PROTEIN"/>
    <property type="match status" value="1"/>
</dbReference>
<keyword evidence="4 6" id="KW-1133">Transmembrane helix</keyword>
<comment type="subcellular location">
    <subcellularLocation>
        <location evidence="1">Membrane</location>
        <topology evidence="1">Multi-pass membrane protein</topology>
    </subcellularLocation>
</comment>
<feature type="transmembrane region" description="Helical" evidence="6">
    <location>
        <begin position="47"/>
        <end position="67"/>
    </location>
</feature>
<feature type="domain" description="EamA" evidence="7">
    <location>
        <begin position="164"/>
        <end position="302"/>
    </location>
</feature>
<evidence type="ECO:0000256" key="5">
    <source>
        <dbReference type="ARBA" id="ARBA00023136"/>
    </source>
</evidence>
<dbReference type="PANTHER" id="PTHR32322">
    <property type="entry name" value="INNER MEMBRANE TRANSPORTER"/>
    <property type="match status" value="1"/>
</dbReference>
<dbReference type="AlphaFoldDB" id="A0A1M4Z4Z0"/>
<feature type="transmembrane region" description="Helical" evidence="6">
    <location>
        <begin position="227"/>
        <end position="247"/>
    </location>
</feature>
<feature type="transmembrane region" description="Helical" evidence="6">
    <location>
        <begin position="79"/>
        <end position="101"/>
    </location>
</feature>
<evidence type="ECO:0000313" key="8">
    <source>
        <dbReference type="EMBL" id="SHF13153.1"/>
    </source>
</evidence>
<keyword evidence="9" id="KW-1185">Reference proteome</keyword>
<proteinExistence type="inferred from homology"/>
<evidence type="ECO:0000313" key="9">
    <source>
        <dbReference type="Proteomes" id="UP000184406"/>
    </source>
</evidence>
<dbReference type="GO" id="GO:0016020">
    <property type="term" value="C:membrane"/>
    <property type="evidence" value="ECO:0007669"/>
    <property type="project" value="UniProtKB-SubCell"/>
</dbReference>
<accession>A0A1M4Z4Z0</accession>
<feature type="transmembrane region" description="Helical" evidence="6">
    <location>
        <begin position="16"/>
        <end position="35"/>
    </location>
</feature>
<evidence type="ECO:0000256" key="6">
    <source>
        <dbReference type="SAM" id="Phobius"/>
    </source>
</evidence>